<gene>
    <name evidence="1" type="ORF">KP509_07G023200</name>
</gene>
<reference evidence="1" key="1">
    <citation type="submission" date="2021-08" db="EMBL/GenBank/DDBJ databases">
        <title>WGS assembly of Ceratopteris richardii.</title>
        <authorList>
            <person name="Marchant D.B."/>
            <person name="Chen G."/>
            <person name="Jenkins J."/>
            <person name="Shu S."/>
            <person name="Leebens-Mack J."/>
            <person name="Grimwood J."/>
            <person name="Schmutz J."/>
            <person name="Soltis P."/>
            <person name="Soltis D."/>
            <person name="Chen Z.-H."/>
        </authorList>
    </citation>
    <scope>NUCLEOTIDE SEQUENCE</scope>
    <source>
        <strain evidence="1">Whitten #5841</strain>
        <tissue evidence="1">Leaf</tissue>
    </source>
</reference>
<keyword evidence="2" id="KW-1185">Reference proteome</keyword>
<comment type="caution">
    <text evidence="1">The sequence shown here is derived from an EMBL/GenBank/DDBJ whole genome shotgun (WGS) entry which is preliminary data.</text>
</comment>
<dbReference type="Proteomes" id="UP000825935">
    <property type="component" value="Chromosome 7"/>
</dbReference>
<name>A0A8T2UD51_CERRI</name>
<sequence length="143" mass="16086">MGLVIPPLPSAIAHNKGFHMLLGDVAPPSIHVPAILWQQWHTSSVMLGHPSPQPPLDDCGPSYARTLQDLEWLRRSSPPIQFSYYPSANCSQPIKALFQPDADLPPYVICGLPQWPYLIFLYIDDAILGLDNYLKYLPAYKYL</sequence>
<proteinExistence type="predicted"/>
<protein>
    <submittedName>
        <fullName evidence="1">Uncharacterized protein</fullName>
    </submittedName>
</protein>
<dbReference type="EMBL" id="CM035412">
    <property type="protein sequence ID" value="KAH7432450.1"/>
    <property type="molecule type" value="Genomic_DNA"/>
</dbReference>
<dbReference type="AlphaFoldDB" id="A0A8T2UD51"/>
<organism evidence="1 2">
    <name type="scientific">Ceratopteris richardii</name>
    <name type="common">Triangle waterfern</name>
    <dbReference type="NCBI Taxonomy" id="49495"/>
    <lineage>
        <taxon>Eukaryota</taxon>
        <taxon>Viridiplantae</taxon>
        <taxon>Streptophyta</taxon>
        <taxon>Embryophyta</taxon>
        <taxon>Tracheophyta</taxon>
        <taxon>Polypodiopsida</taxon>
        <taxon>Polypodiidae</taxon>
        <taxon>Polypodiales</taxon>
        <taxon>Pteridineae</taxon>
        <taxon>Pteridaceae</taxon>
        <taxon>Parkerioideae</taxon>
        <taxon>Ceratopteris</taxon>
    </lineage>
</organism>
<evidence type="ECO:0000313" key="1">
    <source>
        <dbReference type="EMBL" id="KAH7432450.1"/>
    </source>
</evidence>
<accession>A0A8T2UD51</accession>
<evidence type="ECO:0000313" key="2">
    <source>
        <dbReference type="Proteomes" id="UP000825935"/>
    </source>
</evidence>